<dbReference type="Proteomes" id="UP000800094">
    <property type="component" value="Unassembled WGS sequence"/>
</dbReference>
<proteinExistence type="inferred from homology"/>
<evidence type="ECO:0000313" key="5">
    <source>
        <dbReference type="Proteomes" id="UP000800094"/>
    </source>
</evidence>
<gene>
    <name evidence="4" type="ORF">BU26DRAFT_97981</name>
</gene>
<evidence type="ECO:0000256" key="2">
    <source>
        <dbReference type="ARBA" id="ARBA00022801"/>
    </source>
</evidence>
<dbReference type="InterPro" id="IPR012338">
    <property type="entry name" value="Beta-lactam/transpept-like"/>
</dbReference>
<reference evidence="4" key="1">
    <citation type="journal article" date="2020" name="Stud. Mycol.">
        <title>101 Dothideomycetes genomes: a test case for predicting lifestyles and emergence of pathogens.</title>
        <authorList>
            <person name="Haridas S."/>
            <person name="Albert R."/>
            <person name="Binder M."/>
            <person name="Bloem J."/>
            <person name="Labutti K."/>
            <person name="Salamov A."/>
            <person name="Andreopoulos B."/>
            <person name="Baker S."/>
            <person name="Barry K."/>
            <person name="Bills G."/>
            <person name="Bluhm B."/>
            <person name="Cannon C."/>
            <person name="Castanera R."/>
            <person name="Culley D."/>
            <person name="Daum C."/>
            <person name="Ezra D."/>
            <person name="Gonzalez J."/>
            <person name="Henrissat B."/>
            <person name="Kuo A."/>
            <person name="Liang C."/>
            <person name="Lipzen A."/>
            <person name="Lutzoni F."/>
            <person name="Magnuson J."/>
            <person name="Mondo S."/>
            <person name="Nolan M."/>
            <person name="Ohm R."/>
            <person name="Pangilinan J."/>
            <person name="Park H.-J."/>
            <person name="Ramirez L."/>
            <person name="Alfaro M."/>
            <person name="Sun H."/>
            <person name="Tritt A."/>
            <person name="Yoshinaga Y."/>
            <person name="Zwiers L.-H."/>
            <person name="Turgeon B."/>
            <person name="Goodwin S."/>
            <person name="Spatafora J."/>
            <person name="Crous P."/>
            <person name="Grigoriev I."/>
        </authorList>
    </citation>
    <scope>NUCLEOTIDE SEQUENCE</scope>
    <source>
        <strain evidence="4">CBS 122368</strain>
    </source>
</reference>
<dbReference type="OrthoDB" id="428260at2759"/>
<evidence type="ECO:0000259" key="3">
    <source>
        <dbReference type="Pfam" id="PF00144"/>
    </source>
</evidence>
<dbReference type="InterPro" id="IPR001466">
    <property type="entry name" value="Beta-lactam-related"/>
</dbReference>
<dbReference type="GeneID" id="54589899"/>
<dbReference type="PANTHER" id="PTHR43283">
    <property type="entry name" value="BETA-LACTAMASE-RELATED"/>
    <property type="match status" value="1"/>
</dbReference>
<dbReference type="Gene3D" id="3.40.710.10">
    <property type="entry name" value="DD-peptidase/beta-lactamase superfamily"/>
    <property type="match status" value="1"/>
</dbReference>
<evidence type="ECO:0000256" key="1">
    <source>
        <dbReference type="ARBA" id="ARBA00009009"/>
    </source>
</evidence>
<dbReference type="GO" id="GO:0016787">
    <property type="term" value="F:hydrolase activity"/>
    <property type="evidence" value="ECO:0007669"/>
    <property type="project" value="UniProtKB-KW"/>
</dbReference>
<name>A0A6A6I3Y6_9PLEO</name>
<dbReference type="SUPFAM" id="SSF56601">
    <property type="entry name" value="beta-lactamase/transpeptidase-like"/>
    <property type="match status" value="1"/>
</dbReference>
<dbReference type="RefSeq" id="XP_033679324.1">
    <property type="nucleotide sequence ID" value="XM_033836569.1"/>
</dbReference>
<dbReference type="PANTHER" id="PTHR43283:SF17">
    <property type="entry name" value="(LOVD), PUTATIVE (AFU_ORTHOLOGUE AFUA_5G00920)-RELATED"/>
    <property type="match status" value="1"/>
</dbReference>
<organism evidence="4 5">
    <name type="scientific">Trematosphaeria pertusa</name>
    <dbReference type="NCBI Taxonomy" id="390896"/>
    <lineage>
        <taxon>Eukaryota</taxon>
        <taxon>Fungi</taxon>
        <taxon>Dikarya</taxon>
        <taxon>Ascomycota</taxon>
        <taxon>Pezizomycotina</taxon>
        <taxon>Dothideomycetes</taxon>
        <taxon>Pleosporomycetidae</taxon>
        <taxon>Pleosporales</taxon>
        <taxon>Massarineae</taxon>
        <taxon>Trematosphaeriaceae</taxon>
        <taxon>Trematosphaeria</taxon>
    </lineage>
</organism>
<feature type="domain" description="Beta-lactamase-related" evidence="3">
    <location>
        <begin position="16"/>
        <end position="379"/>
    </location>
</feature>
<protein>
    <submittedName>
        <fullName evidence="4">Beta-lactamase/transpeptidase-like protein</fullName>
    </submittedName>
</protein>
<comment type="similarity">
    <text evidence="1">Belongs to the class-A beta-lactamase family.</text>
</comment>
<dbReference type="InterPro" id="IPR050789">
    <property type="entry name" value="Diverse_Enzym_Activities"/>
</dbReference>
<accession>A0A6A6I3Y6</accession>
<keyword evidence="5" id="KW-1185">Reference proteome</keyword>
<evidence type="ECO:0000313" key="4">
    <source>
        <dbReference type="EMBL" id="KAF2244320.1"/>
    </source>
</evidence>
<dbReference type="EMBL" id="ML987203">
    <property type="protein sequence ID" value="KAF2244320.1"/>
    <property type="molecule type" value="Genomic_DNA"/>
</dbReference>
<keyword evidence="2" id="KW-0378">Hydrolase</keyword>
<dbReference type="Pfam" id="PF00144">
    <property type="entry name" value="Beta-lactamase"/>
    <property type="match status" value="1"/>
</dbReference>
<sequence length="402" mass="42537">MADFGKKVDEATDGEKPQILGVVALAVDRDGNTLLSHASGKTSLKPDAPPISPSSVLVLASCTKLLTSLASLRLVQAGTLALDDPALIETYLPELWHLDVLTSAPGEDLKTAKREKPITLRQLLTHSSGSSYDVLDPRLMDWRSARGEPPMAFAGELPGAITTPALFQPGEGWAYGGNLDWAGLLVERVSGLTLGAFLRREVFDVVGCDARVGFDRREVAGEQGVVQTVTNWEDGSLVDYPWPPAQLKSHRGGGGLDCSAENYVKVLADLIAVEPKILSKDTLALLFAPQFSEGSKPLAALRAASPVFTSMTGALTGSLSLASINHALGGLLITEDNPELGKSAGTMAWGGAFNCLWFANREAGIAGFYGSSMFPPGENRSSELMGTFVKEVWSKAGAKGKL</sequence>
<dbReference type="AlphaFoldDB" id="A0A6A6I3Y6"/>